<dbReference type="OrthoDB" id="9803470at2"/>
<protein>
    <submittedName>
        <fullName evidence="7">RNA polymerase sigma-70 factor, ECF subfamily</fullName>
    </submittedName>
</protein>
<dbReference type="InterPro" id="IPR039425">
    <property type="entry name" value="RNA_pol_sigma-70-like"/>
</dbReference>
<dbReference type="InterPro" id="IPR014284">
    <property type="entry name" value="RNA_pol_sigma-70_dom"/>
</dbReference>
<dbReference type="SUPFAM" id="SSF88946">
    <property type="entry name" value="Sigma2 domain of RNA polymerase sigma factors"/>
    <property type="match status" value="1"/>
</dbReference>
<organism evidence="7 8">
    <name type="scientific">Aliiroseovarius sediminilitoris</name>
    <dbReference type="NCBI Taxonomy" id="1173584"/>
    <lineage>
        <taxon>Bacteria</taxon>
        <taxon>Pseudomonadati</taxon>
        <taxon>Pseudomonadota</taxon>
        <taxon>Alphaproteobacteria</taxon>
        <taxon>Rhodobacterales</taxon>
        <taxon>Paracoccaceae</taxon>
        <taxon>Aliiroseovarius</taxon>
    </lineage>
</organism>
<feature type="domain" description="RNA polymerase sigma-70 region 2" evidence="5">
    <location>
        <begin position="11"/>
        <end position="76"/>
    </location>
</feature>
<evidence type="ECO:0000256" key="4">
    <source>
        <dbReference type="ARBA" id="ARBA00023163"/>
    </source>
</evidence>
<keyword evidence="8" id="KW-1185">Reference proteome</keyword>
<dbReference type="RefSeq" id="WP_091430799.1">
    <property type="nucleotide sequence ID" value="NZ_FOJB01000001.1"/>
</dbReference>
<keyword evidence="3" id="KW-0731">Sigma factor</keyword>
<accession>A0A1I0QA68</accession>
<dbReference type="Gene3D" id="1.10.1740.10">
    <property type="match status" value="1"/>
</dbReference>
<evidence type="ECO:0000256" key="2">
    <source>
        <dbReference type="ARBA" id="ARBA00023015"/>
    </source>
</evidence>
<dbReference type="GO" id="GO:0016987">
    <property type="term" value="F:sigma factor activity"/>
    <property type="evidence" value="ECO:0007669"/>
    <property type="project" value="UniProtKB-KW"/>
</dbReference>
<dbReference type="InterPro" id="IPR013325">
    <property type="entry name" value="RNA_pol_sigma_r2"/>
</dbReference>
<evidence type="ECO:0000259" key="5">
    <source>
        <dbReference type="Pfam" id="PF04542"/>
    </source>
</evidence>
<gene>
    <name evidence="7" type="ORF">SAMN05444851_2359</name>
</gene>
<proteinExistence type="inferred from homology"/>
<dbReference type="NCBIfam" id="NF009198">
    <property type="entry name" value="PRK12546.1"/>
    <property type="match status" value="1"/>
</dbReference>
<dbReference type="SUPFAM" id="SSF88659">
    <property type="entry name" value="Sigma3 and sigma4 domains of RNA polymerase sigma factors"/>
    <property type="match status" value="1"/>
</dbReference>
<dbReference type="Proteomes" id="UP000199650">
    <property type="component" value="Unassembled WGS sequence"/>
</dbReference>
<evidence type="ECO:0000256" key="3">
    <source>
        <dbReference type="ARBA" id="ARBA00023082"/>
    </source>
</evidence>
<evidence type="ECO:0000256" key="1">
    <source>
        <dbReference type="ARBA" id="ARBA00010641"/>
    </source>
</evidence>
<dbReference type="InterPro" id="IPR036388">
    <property type="entry name" value="WH-like_DNA-bd_sf"/>
</dbReference>
<dbReference type="STRING" id="1173584.SAMN05444851_2359"/>
<dbReference type="GO" id="GO:0006352">
    <property type="term" value="P:DNA-templated transcription initiation"/>
    <property type="evidence" value="ECO:0007669"/>
    <property type="project" value="InterPro"/>
</dbReference>
<dbReference type="Gene3D" id="1.10.10.10">
    <property type="entry name" value="Winged helix-like DNA-binding domain superfamily/Winged helix DNA-binding domain"/>
    <property type="match status" value="1"/>
</dbReference>
<keyword evidence="4" id="KW-0804">Transcription</keyword>
<dbReference type="AlphaFoldDB" id="A0A1I0QA68"/>
<dbReference type="InterPro" id="IPR007627">
    <property type="entry name" value="RNA_pol_sigma70_r2"/>
</dbReference>
<dbReference type="Pfam" id="PF04542">
    <property type="entry name" value="Sigma70_r2"/>
    <property type="match status" value="1"/>
</dbReference>
<keyword evidence="2" id="KW-0805">Transcription regulation</keyword>
<dbReference type="InterPro" id="IPR013324">
    <property type="entry name" value="RNA_pol_sigma_r3/r4-like"/>
</dbReference>
<dbReference type="NCBIfam" id="TIGR02937">
    <property type="entry name" value="sigma70-ECF"/>
    <property type="match status" value="1"/>
</dbReference>
<comment type="similarity">
    <text evidence="1">Belongs to the sigma-70 factor family. ECF subfamily.</text>
</comment>
<dbReference type="Pfam" id="PF08281">
    <property type="entry name" value="Sigma70_r4_2"/>
    <property type="match status" value="1"/>
</dbReference>
<evidence type="ECO:0000313" key="8">
    <source>
        <dbReference type="Proteomes" id="UP000199650"/>
    </source>
</evidence>
<feature type="domain" description="RNA polymerase sigma factor 70 region 4 type 2" evidence="6">
    <location>
        <begin position="104"/>
        <end position="154"/>
    </location>
</feature>
<dbReference type="EMBL" id="FOJB01000001">
    <property type="protein sequence ID" value="SEW23707.1"/>
    <property type="molecule type" value="Genomic_DNA"/>
</dbReference>
<dbReference type="PANTHER" id="PTHR43133:SF25">
    <property type="entry name" value="RNA POLYMERASE SIGMA FACTOR RFAY-RELATED"/>
    <property type="match status" value="1"/>
</dbReference>
<dbReference type="InterPro" id="IPR013249">
    <property type="entry name" value="RNA_pol_sigma70_r4_t2"/>
</dbReference>
<dbReference type="GO" id="GO:0003677">
    <property type="term" value="F:DNA binding"/>
    <property type="evidence" value="ECO:0007669"/>
    <property type="project" value="InterPro"/>
</dbReference>
<sequence length="183" mass="20477">MTSPDPRDAVLEHIPALRAFARSLTKDAVRADDLVQECLVKAIGNFDKFRTGTNLRAWMFTILRNTFYSERRKAVREAEDPEGEIVGALSVKPDHDGHMQMTEFKAAFQQLKAEHREALTLIGALGLSYEEAADACEVAIGTMKSRTNRARKELARLMDLDDDKPTELTDSQTLSIVNQSGHM</sequence>
<name>A0A1I0QA68_9RHOB</name>
<dbReference type="PANTHER" id="PTHR43133">
    <property type="entry name" value="RNA POLYMERASE ECF-TYPE SIGMA FACTO"/>
    <property type="match status" value="1"/>
</dbReference>
<evidence type="ECO:0000259" key="6">
    <source>
        <dbReference type="Pfam" id="PF08281"/>
    </source>
</evidence>
<evidence type="ECO:0000313" key="7">
    <source>
        <dbReference type="EMBL" id="SEW23707.1"/>
    </source>
</evidence>
<reference evidence="7 8" key="1">
    <citation type="submission" date="2016-10" db="EMBL/GenBank/DDBJ databases">
        <authorList>
            <person name="de Groot N.N."/>
        </authorList>
    </citation>
    <scope>NUCLEOTIDE SEQUENCE [LARGE SCALE GENOMIC DNA]</scope>
    <source>
        <strain evidence="7 8">DSM 29439</strain>
    </source>
</reference>